<protein>
    <submittedName>
        <fullName evidence="1">Uncharacterized protein</fullName>
    </submittedName>
</protein>
<sequence>MTVWEELTLEQVAVMHVAAEEGELRHVIGEWDLLANRLPVGRGHQPSTLTYGDRLALVPRFADIVADVVERGWIAVREPYYRDGWQCGDPMTPAALRALRDPQVWVLADAGPTRLIWLEATDYWLDLSRRP</sequence>
<name>A0A8J3LPF9_9ACTN</name>
<accession>A0A8J3LPF9</accession>
<keyword evidence="2" id="KW-1185">Reference proteome</keyword>
<gene>
    <name evidence="1" type="ORF">Cme02nite_73730</name>
</gene>
<dbReference type="EMBL" id="BONJ01000047">
    <property type="protein sequence ID" value="GIG19041.1"/>
    <property type="molecule type" value="Genomic_DNA"/>
</dbReference>
<comment type="caution">
    <text evidence="1">The sequence shown here is derived from an EMBL/GenBank/DDBJ whole genome shotgun (WGS) entry which is preliminary data.</text>
</comment>
<organism evidence="1 2">
    <name type="scientific">Catellatospora methionotrophica</name>
    <dbReference type="NCBI Taxonomy" id="121620"/>
    <lineage>
        <taxon>Bacteria</taxon>
        <taxon>Bacillati</taxon>
        <taxon>Actinomycetota</taxon>
        <taxon>Actinomycetes</taxon>
        <taxon>Micromonosporales</taxon>
        <taxon>Micromonosporaceae</taxon>
        <taxon>Catellatospora</taxon>
    </lineage>
</organism>
<evidence type="ECO:0000313" key="2">
    <source>
        <dbReference type="Proteomes" id="UP000660339"/>
    </source>
</evidence>
<proteinExistence type="predicted"/>
<dbReference type="Proteomes" id="UP000660339">
    <property type="component" value="Unassembled WGS sequence"/>
</dbReference>
<evidence type="ECO:0000313" key="1">
    <source>
        <dbReference type="EMBL" id="GIG19041.1"/>
    </source>
</evidence>
<dbReference type="AlphaFoldDB" id="A0A8J3LPF9"/>
<reference evidence="1" key="1">
    <citation type="submission" date="2021-01" db="EMBL/GenBank/DDBJ databases">
        <title>Whole genome shotgun sequence of Catellatospora methionotrophica NBRC 14553.</title>
        <authorList>
            <person name="Komaki H."/>
            <person name="Tamura T."/>
        </authorList>
    </citation>
    <scope>NUCLEOTIDE SEQUENCE</scope>
    <source>
        <strain evidence="1">NBRC 14553</strain>
    </source>
</reference>